<dbReference type="GeneID" id="55996799"/>
<dbReference type="InterPro" id="IPR006638">
    <property type="entry name" value="Elp3/MiaA/NifB-like_rSAM"/>
</dbReference>
<dbReference type="GO" id="GO:0046872">
    <property type="term" value="F:metal ion binding"/>
    <property type="evidence" value="ECO:0007669"/>
    <property type="project" value="UniProtKB-KW"/>
</dbReference>
<dbReference type="SMART" id="SM00729">
    <property type="entry name" value="Elp3"/>
    <property type="match status" value="1"/>
</dbReference>
<evidence type="ECO:0000256" key="18">
    <source>
        <dbReference type="SAM" id="MobiDB-lite"/>
    </source>
</evidence>
<dbReference type="Gene3D" id="3.20.20.70">
    <property type="entry name" value="Aldolase class I"/>
    <property type="match status" value="1"/>
</dbReference>
<dbReference type="InterPro" id="IPR047594">
    <property type="entry name" value="MoaC_bact/euk"/>
</dbReference>
<evidence type="ECO:0000256" key="4">
    <source>
        <dbReference type="ARBA" id="ARBA00008484"/>
    </source>
</evidence>
<dbReference type="PROSITE" id="PS01305">
    <property type="entry name" value="MOAA_NIFB_PQQE"/>
    <property type="match status" value="1"/>
</dbReference>
<keyword evidence="15" id="KW-0501">Molybdenum cofactor biosynthesis</keyword>
<keyword evidence="8" id="KW-0479">Metal-binding</keyword>
<reference evidence="21" key="1">
    <citation type="submission" date="2020-06" db="EMBL/GenBank/DDBJ databases">
        <title>A chromosome-scale genome assembly of Talaromyces rugulosus W13939.</title>
        <authorList>
            <person name="Wang B."/>
            <person name="Guo L."/>
            <person name="Ye K."/>
            <person name="Wang L."/>
        </authorList>
    </citation>
    <scope>NUCLEOTIDE SEQUENCE [LARGE SCALE GENOMIC DNA]</scope>
    <source>
        <strain evidence="21">W13939</strain>
    </source>
</reference>
<dbReference type="EMBL" id="CP055902">
    <property type="protein sequence ID" value="QKX62158.1"/>
    <property type="molecule type" value="Genomic_DNA"/>
</dbReference>
<organism evidence="20 21">
    <name type="scientific">Talaromyces rugulosus</name>
    <name type="common">Penicillium rugulosum</name>
    <dbReference type="NCBI Taxonomy" id="121627"/>
    <lineage>
        <taxon>Eukaryota</taxon>
        <taxon>Fungi</taxon>
        <taxon>Dikarya</taxon>
        <taxon>Ascomycota</taxon>
        <taxon>Pezizomycotina</taxon>
        <taxon>Eurotiomycetes</taxon>
        <taxon>Eurotiomycetidae</taxon>
        <taxon>Eurotiales</taxon>
        <taxon>Trichocomaceae</taxon>
        <taxon>Talaromyces</taxon>
        <taxon>Talaromyces sect. Islandici</taxon>
    </lineage>
</organism>
<evidence type="ECO:0000313" key="21">
    <source>
        <dbReference type="Proteomes" id="UP000509510"/>
    </source>
</evidence>
<keyword evidence="7" id="KW-0949">S-adenosyl-L-methionine</keyword>
<keyword evidence="11" id="KW-0408">Iron</keyword>
<dbReference type="Pfam" id="PF06463">
    <property type="entry name" value="Mob_synth_C"/>
    <property type="match status" value="1"/>
</dbReference>
<keyword evidence="10" id="KW-0809">Transit peptide</keyword>
<dbReference type="AlphaFoldDB" id="A0A7H8R8E3"/>
<dbReference type="GO" id="GO:0061798">
    <property type="term" value="F:GTP 3',8'-cyclase activity"/>
    <property type="evidence" value="ECO:0007669"/>
    <property type="project" value="UniProtKB-EC"/>
</dbReference>
<dbReference type="RefSeq" id="XP_035348332.1">
    <property type="nucleotide sequence ID" value="XM_035492439.1"/>
</dbReference>
<dbReference type="SFLD" id="SFLDG01067">
    <property type="entry name" value="SPASM/twitch_domain_containing"/>
    <property type="match status" value="1"/>
</dbReference>
<evidence type="ECO:0000256" key="8">
    <source>
        <dbReference type="ARBA" id="ARBA00022723"/>
    </source>
</evidence>
<evidence type="ECO:0000256" key="10">
    <source>
        <dbReference type="ARBA" id="ARBA00022946"/>
    </source>
</evidence>
<evidence type="ECO:0000256" key="9">
    <source>
        <dbReference type="ARBA" id="ARBA00022741"/>
    </source>
</evidence>
<evidence type="ECO:0000256" key="16">
    <source>
        <dbReference type="ARBA" id="ARBA00023239"/>
    </source>
</evidence>
<evidence type="ECO:0000256" key="1">
    <source>
        <dbReference type="ARBA" id="ARBA00001637"/>
    </source>
</evidence>
<dbReference type="OrthoDB" id="429626at2759"/>
<dbReference type="InterPro" id="IPR000385">
    <property type="entry name" value="MoaA_NifB_PqqE_Fe-S-bd_CS"/>
</dbReference>
<feature type="region of interest" description="Disordered" evidence="18">
    <location>
        <begin position="30"/>
        <end position="66"/>
    </location>
</feature>
<evidence type="ECO:0000256" key="11">
    <source>
        <dbReference type="ARBA" id="ARBA00023004"/>
    </source>
</evidence>
<comment type="similarity">
    <text evidence="5">In the N-terminal section; belongs to the radical SAM superfamily. MoaA family.</text>
</comment>
<proteinExistence type="inferred from homology"/>
<name>A0A7H8R8E3_TALRU</name>
<dbReference type="InterPro" id="IPR007197">
    <property type="entry name" value="rSAM"/>
</dbReference>
<dbReference type="PANTHER" id="PTHR22960:SF0">
    <property type="entry name" value="MOLYBDENUM COFACTOR BIOSYNTHESIS PROTEIN 1"/>
    <property type="match status" value="1"/>
</dbReference>
<comment type="similarity">
    <text evidence="4">In the C-terminal section; belongs to the MoaC family.</text>
</comment>
<evidence type="ECO:0000256" key="7">
    <source>
        <dbReference type="ARBA" id="ARBA00022691"/>
    </source>
</evidence>
<dbReference type="CDD" id="cd01335">
    <property type="entry name" value="Radical_SAM"/>
    <property type="match status" value="1"/>
</dbReference>
<dbReference type="NCBIfam" id="TIGR00581">
    <property type="entry name" value="moaC"/>
    <property type="match status" value="1"/>
</dbReference>
<evidence type="ECO:0000256" key="17">
    <source>
        <dbReference type="ARBA" id="ARBA00048697"/>
    </source>
</evidence>
<dbReference type="CDD" id="cd01420">
    <property type="entry name" value="MoaC_PE"/>
    <property type="match status" value="1"/>
</dbReference>
<dbReference type="SUPFAM" id="SSF55040">
    <property type="entry name" value="Molybdenum cofactor biosynthesis protein C, MoaC"/>
    <property type="match status" value="1"/>
</dbReference>
<dbReference type="Gene3D" id="3.30.70.640">
    <property type="entry name" value="Molybdopterin cofactor biosynthesis C (MoaC) domain"/>
    <property type="match status" value="1"/>
</dbReference>
<evidence type="ECO:0000256" key="2">
    <source>
        <dbReference type="ARBA" id="ARBA00001966"/>
    </source>
</evidence>
<dbReference type="CDD" id="cd21117">
    <property type="entry name" value="Twitch_MoaA"/>
    <property type="match status" value="1"/>
</dbReference>
<keyword evidence="12" id="KW-0411">Iron-sulfur</keyword>
<sequence>MAAPALQRRAFRLLRTRSLRGTAVCGTTTTFSQTRRHSSTAEAATEHTVSSHTYPPADSSPPSQKAALKSAKPFSEFLTDTFDRQHDYLRISITEKCNLRCLYCMPEEGVPLSPPAHMLTTPEIVYLASLFVSQGVTKIRLTGGEPTIRKDILPMMQAIGNTRRDGLRELCLTTNGLTLHRKLDAMAEAGLTGVNLSLDTLDPFQFQIMTRRKGFDAVMKSITRIEEMNKYGASIKLKINCVVMRGLNEREIIPFVEMGREKAIEVRFIEYMPFDGNKWSKGKMVPYQEMLTTIREKYPTLEKVDDHKNDTSKTYRVPGFEGKVGFITSMTHNFCGTCNRLRITSDGNLKVCLHGNAEVSLRDLIRKENNNLPIDEQAMHALDLLESGRRAAQIHDDGGVVINERERELLNVIGMAVKRKKAKHAGIGQLENMKNRPMILIDKSSHFVSPVSSSRPRPWSSIPLHTLPLANPSSYLQSRKYKTKSTSNKPPEDETTKINHRDLPHLNTKGEMHMTNVGSKPITQRYARATCVVQFTNAKTYAALKGTGEAYTLAKGDVFAAARMAGIMAAKRTPDIVPLCHPSIGIDSVSIDVVLVGGQNDSSSMKYGAVEVVATVTSEGRTGVEMEAMTAVMGAALTVYDMCKANDKGIVIGGVKLLEKMGGKSGLWKREDNSIL</sequence>
<dbReference type="NCBIfam" id="TIGR02666">
    <property type="entry name" value="moaA"/>
    <property type="match status" value="1"/>
</dbReference>
<evidence type="ECO:0000256" key="12">
    <source>
        <dbReference type="ARBA" id="ARBA00023014"/>
    </source>
</evidence>
<dbReference type="InterPro" id="IPR023045">
    <property type="entry name" value="MoaC"/>
</dbReference>
<keyword evidence="9" id="KW-0547">Nucleotide-binding</keyword>
<dbReference type="GO" id="GO:0005525">
    <property type="term" value="F:GTP binding"/>
    <property type="evidence" value="ECO:0007669"/>
    <property type="project" value="UniProtKB-KW"/>
</dbReference>
<comment type="pathway">
    <text evidence="3">Cofactor biosynthesis; molybdopterin biosynthesis.</text>
</comment>
<evidence type="ECO:0000256" key="3">
    <source>
        <dbReference type="ARBA" id="ARBA00005046"/>
    </source>
</evidence>
<evidence type="ECO:0000313" key="20">
    <source>
        <dbReference type="EMBL" id="QKX62158.1"/>
    </source>
</evidence>
<dbReference type="KEGG" id="trg:TRUGW13939_09315"/>
<dbReference type="GO" id="GO:0006777">
    <property type="term" value="P:Mo-molybdopterin cofactor biosynthetic process"/>
    <property type="evidence" value="ECO:0007669"/>
    <property type="project" value="UniProtKB-KW"/>
</dbReference>
<dbReference type="SFLD" id="SFLDG01386">
    <property type="entry name" value="main_SPASM_domain-containing"/>
    <property type="match status" value="1"/>
</dbReference>
<dbReference type="InterPro" id="IPR010505">
    <property type="entry name" value="MoaA_twitch"/>
</dbReference>
<evidence type="ECO:0000256" key="15">
    <source>
        <dbReference type="ARBA" id="ARBA00023150"/>
    </source>
</evidence>
<feature type="domain" description="Radical SAM core" evidence="19">
    <location>
        <begin position="81"/>
        <end position="308"/>
    </location>
</feature>
<comment type="cofactor">
    <cofactor evidence="2">
        <name>[4Fe-4S] cluster</name>
        <dbReference type="ChEBI" id="CHEBI:49883"/>
    </cofactor>
</comment>
<keyword evidence="16" id="KW-0456">Lyase</keyword>
<keyword evidence="21" id="KW-1185">Reference proteome</keyword>
<dbReference type="InterPro" id="IPR036522">
    <property type="entry name" value="MoaC_sf"/>
</dbReference>
<comment type="catalytic activity">
    <reaction evidence="17">
        <text>GTP + AH2 + S-adenosyl-L-methionine = (8S)-3',8-cyclo-7,8-dihydroguanosine 5'-triphosphate + 5'-deoxyadenosine + L-methionine + A + H(+)</text>
        <dbReference type="Rhea" id="RHEA:49576"/>
        <dbReference type="ChEBI" id="CHEBI:13193"/>
        <dbReference type="ChEBI" id="CHEBI:15378"/>
        <dbReference type="ChEBI" id="CHEBI:17319"/>
        <dbReference type="ChEBI" id="CHEBI:17499"/>
        <dbReference type="ChEBI" id="CHEBI:37565"/>
        <dbReference type="ChEBI" id="CHEBI:57844"/>
        <dbReference type="ChEBI" id="CHEBI:59789"/>
        <dbReference type="ChEBI" id="CHEBI:131766"/>
        <dbReference type="EC" id="4.1.99.22"/>
    </reaction>
</comment>
<dbReference type="InterPro" id="IPR058240">
    <property type="entry name" value="rSAM_sf"/>
</dbReference>
<dbReference type="SFLD" id="SFLDS00029">
    <property type="entry name" value="Radical_SAM"/>
    <property type="match status" value="1"/>
</dbReference>
<dbReference type="Pfam" id="PF01967">
    <property type="entry name" value="MoaC"/>
    <property type="match status" value="1"/>
</dbReference>
<dbReference type="NCBIfam" id="NF006870">
    <property type="entry name" value="PRK09364.1"/>
    <property type="match status" value="1"/>
</dbReference>
<dbReference type="PROSITE" id="PS51918">
    <property type="entry name" value="RADICAL_SAM"/>
    <property type="match status" value="1"/>
</dbReference>
<dbReference type="InterPro" id="IPR050105">
    <property type="entry name" value="MoCo_biosynth_MoaA/MoaC"/>
</dbReference>
<evidence type="ECO:0000256" key="6">
    <source>
        <dbReference type="ARBA" id="ARBA00022485"/>
    </source>
</evidence>
<dbReference type="GO" id="GO:0051539">
    <property type="term" value="F:4 iron, 4 sulfur cluster binding"/>
    <property type="evidence" value="ECO:0007669"/>
    <property type="project" value="UniProtKB-KW"/>
</dbReference>
<comment type="catalytic activity">
    <reaction evidence="1">
        <text>(8S)-3',8-cyclo-7,8-dihydroguanosine 5'-triphosphate = cyclic pyranopterin phosphate + diphosphate</text>
        <dbReference type="Rhea" id="RHEA:49580"/>
        <dbReference type="ChEBI" id="CHEBI:33019"/>
        <dbReference type="ChEBI" id="CHEBI:59648"/>
        <dbReference type="ChEBI" id="CHEBI:131766"/>
        <dbReference type="EC" id="4.6.1.17"/>
    </reaction>
</comment>
<dbReference type="GO" id="GO:0061799">
    <property type="term" value="F:cyclic pyranopterin monophosphate synthase activity"/>
    <property type="evidence" value="ECO:0007669"/>
    <property type="project" value="UniProtKB-EC"/>
</dbReference>
<accession>A0A7H8R8E3</accession>
<protein>
    <recommendedName>
        <fullName evidence="19">Radical SAM core domain-containing protein</fullName>
    </recommendedName>
</protein>
<gene>
    <name evidence="20" type="ORF">TRUGW13939_09315</name>
</gene>
<dbReference type="UniPathway" id="UPA00344"/>
<dbReference type="InterPro" id="IPR002820">
    <property type="entry name" value="Mopterin_CF_biosynth-C_dom"/>
</dbReference>
<dbReference type="SFLD" id="SFLDG01383">
    <property type="entry name" value="cyclic_pyranopterin_phosphate"/>
    <property type="match status" value="1"/>
</dbReference>
<evidence type="ECO:0000259" key="19">
    <source>
        <dbReference type="PROSITE" id="PS51918"/>
    </source>
</evidence>
<evidence type="ECO:0000256" key="13">
    <source>
        <dbReference type="ARBA" id="ARBA00023128"/>
    </source>
</evidence>
<dbReference type="InterPro" id="IPR013483">
    <property type="entry name" value="MoaA"/>
</dbReference>
<keyword evidence="6" id="KW-0004">4Fe-4S</keyword>
<evidence type="ECO:0000256" key="14">
    <source>
        <dbReference type="ARBA" id="ARBA00023134"/>
    </source>
</evidence>
<dbReference type="Pfam" id="PF04055">
    <property type="entry name" value="Radical_SAM"/>
    <property type="match status" value="1"/>
</dbReference>
<dbReference type="SUPFAM" id="SSF102114">
    <property type="entry name" value="Radical SAM enzymes"/>
    <property type="match status" value="1"/>
</dbReference>
<dbReference type="PANTHER" id="PTHR22960">
    <property type="entry name" value="MOLYBDOPTERIN COFACTOR SYNTHESIS PROTEIN A"/>
    <property type="match status" value="1"/>
</dbReference>
<keyword evidence="13" id="KW-0496">Mitochondrion</keyword>
<evidence type="ECO:0000256" key="5">
    <source>
        <dbReference type="ARBA" id="ARBA00009862"/>
    </source>
</evidence>
<dbReference type="InterPro" id="IPR013785">
    <property type="entry name" value="Aldolase_TIM"/>
</dbReference>
<keyword evidence="14" id="KW-0342">GTP-binding</keyword>
<dbReference type="Proteomes" id="UP000509510">
    <property type="component" value="Chromosome V"/>
</dbReference>
<dbReference type="InterPro" id="IPR040064">
    <property type="entry name" value="MoaA-like"/>
</dbReference>